<proteinExistence type="inferred from homology"/>
<dbReference type="EMBL" id="PEYM01000102">
    <property type="protein sequence ID" value="PIS29083.1"/>
    <property type="molecule type" value="Genomic_DNA"/>
</dbReference>
<evidence type="ECO:0000256" key="14">
    <source>
        <dbReference type="ARBA" id="ARBA00048070"/>
    </source>
</evidence>
<dbReference type="GO" id="GO:0016208">
    <property type="term" value="F:AMP binding"/>
    <property type="evidence" value="ECO:0007669"/>
    <property type="project" value="TreeGrafter"/>
</dbReference>
<dbReference type="PANTHER" id="PTHR13697:SF4">
    <property type="entry name" value="ATP-DEPENDENT 6-PHOSPHOFRUCTOKINASE"/>
    <property type="match status" value="1"/>
</dbReference>
<comment type="similarity">
    <text evidence="15">Belongs to the phosphofructokinase type A (PFKA) family. ATP-dependent PFK group I subfamily. Prokaryotic clade 'B1' sub-subfamily.</text>
</comment>
<feature type="active site" description="Proton acceptor" evidence="15">
    <location>
        <position position="131"/>
    </location>
</feature>
<dbReference type="Gene3D" id="3.40.50.450">
    <property type="match status" value="1"/>
</dbReference>
<dbReference type="GO" id="GO:0061621">
    <property type="term" value="P:canonical glycolysis"/>
    <property type="evidence" value="ECO:0007669"/>
    <property type="project" value="TreeGrafter"/>
</dbReference>
<protein>
    <recommendedName>
        <fullName evidence="15">ATP-dependent 6-phosphofructokinase</fullName>
        <shortName evidence="15">ATP-PFK</shortName>
        <shortName evidence="15">Phosphofructokinase</shortName>
        <ecNumber evidence="15">2.7.1.11</ecNumber>
    </recommendedName>
    <alternativeName>
        <fullName evidence="15">Phosphohexokinase</fullName>
    </alternativeName>
</protein>
<evidence type="ECO:0000256" key="3">
    <source>
        <dbReference type="ARBA" id="ARBA00004496"/>
    </source>
</evidence>
<organism evidence="17 18">
    <name type="scientific">Candidatus Saganbacteria bacterium CG08_land_8_20_14_0_20_45_16</name>
    <dbReference type="NCBI Taxonomy" id="2014293"/>
    <lineage>
        <taxon>Bacteria</taxon>
        <taxon>Bacillati</taxon>
        <taxon>Saganbacteria</taxon>
    </lineage>
</organism>
<dbReference type="PANTHER" id="PTHR13697">
    <property type="entry name" value="PHOSPHOFRUCTOKINASE"/>
    <property type="match status" value="1"/>
</dbReference>
<keyword evidence="9 15" id="KW-0547">Nucleotide-binding</keyword>
<feature type="binding site" description="in other chain" evidence="15">
    <location>
        <begin position="129"/>
        <end position="131"/>
    </location>
    <ligand>
        <name>substrate</name>
        <note>ligand shared between dimeric partners</note>
    </ligand>
</feature>
<comment type="activity regulation">
    <text evidence="15">Allosterically activated by ADP and other diphosphonucleosides, and allosterically inhibited by phosphoenolpyruvate.</text>
</comment>
<dbReference type="GO" id="GO:0006002">
    <property type="term" value="P:fructose 6-phosphate metabolic process"/>
    <property type="evidence" value="ECO:0007669"/>
    <property type="project" value="UniProtKB-UniRule"/>
</dbReference>
<dbReference type="NCBIfam" id="TIGR02482">
    <property type="entry name" value="PFKA_ATP"/>
    <property type="match status" value="1"/>
</dbReference>
<feature type="domain" description="Phosphofructokinase" evidence="16">
    <location>
        <begin position="7"/>
        <end position="278"/>
    </location>
</feature>
<comment type="caution">
    <text evidence="17">The sequence shown here is derived from an EMBL/GenBank/DDBJ whole genome shotgun (WGS) entry which is preliminary data.</text>
</comment>
<dbReference type="GO" id="GO:0003872">
    <property type="term" value="F:6-phosphofructokinase activity"/>
    <property type="evidence" value="ECO:0007669"/>
    <property type="project" value="UniProtKB-UniRule"/>
</dbReference>
<evidence type="ECO:0000256" key="12">
    <source>
        <dbReference type="ARBA" id="ARBA00022842"/>
    </source>
</evidence>
<feature type="binding site" description="in other chain" evidence="15">
    <location>
        <position position="158"/>
    </location>
    <ligand>
        <name>ADP</name>
        <dbReference type="ChEBI" id="CHEBI:456216"/>
        <note>allosteric activator; ligand shared between dimeric partners</note>
    </ligand>
</feature>
<feature type="binding site" description="in other chain" evidence="15">
    <location>
        <position position="215"/>
    </location>
    <ligand>
        <name>ADP</name>
        <dbReference type="ChEBI" id="CHEBI:456216"/>
        <note>allosteric activator; ligand shared between dimeric partners</note>
    </ligand>
</feature>
<name>A0A2H0XVY8_UNCSA</name>
<evidence type="ECO:0000256" key="11">
    <source>
        <dbReference type="ARBA" id="ARBA00022840"/>
    </source>
</evidence>
<evidence type="ECO:0000256" key="9">
    <source>
        <dbReference type="ARBA" id="ARBA00022741"/>
    </source>
</evidence>
<dbReference type="PIRSF" id="PIRSF000532">
    <property type="entry name" value="ATP_PFK_prok"/>
    <property type="match status" value="1"/>
</dbReference>
<dbReference type="InterPro" id="IPR012003">
    <property type="entry name" value="ATP_PFK_prok-type"/>
</dbReference>
<evidence type="ECO:0000256" key="2">
    <source>
        <dbReference type="ARBA" id="ARBA00002659"/>
    </source>
</evidence>
<evidence type="ECO:0000256" key="13">
    <source>
        <dbReference type="ARBA" id="ARBA00023152"/>
    </source>
</evidence>
<dbReference type="EC" id="2.7.1.11" evidence="15"/>
<feature type="binding site" evidence="15">
    <location>
        <position position="247"/>
    </location>
    <ligand>
        <name>substrate</name>
        <note>ligand shared between dimeric partners</note>
    </ligand>
</feature>
<keyword evidence="10 15" id="KW-0418">Kinase</keyword>
<evidence type="ECO:0000256" key="1">
    <source>
        <dbReference type="ARBA" id="ARBA00001946"/>
    </source>
</evidence>
<evidence type="ECO:0000256" key="4">
    <source>
        <dbReference type="ARBA" id="ARBA00004679"/>
    </source>
</evidence>
<dbReference type="Pfam" id="PF00365">
    <property type="entry name" value="PFK"/>
    <property type="match status" value="1"/>
</dbReference>
<feature type="binding site" description="in other chain" evidence="15">
    <location>
        <begin position="173"/>
        <end position="175"/>
    </location>
    <ligand>
        <name>substrate</name>
        <note>ligand shared between dimeric partners</note>
    </ligand>
</feature>
<comment type="subcellular location">
    <subcellularLocation>
        <location evidence="3 15">Cytoplasm</location>
    </subcellularLocation>
</comment>
<dbReference type="InterPro" id="IPR000023">
    <property type="entry name" value="Phosphofructokinase_dom"/>
</dbReference>
<keyword evidence="8 15" id="KW-0479">Metal-binding</keyword>
<feature type="binding site" evidence="15">
    <location>
        <position position="166"/>
    </location>
    <ligand>
        <name>substrate</name>
        <note>ligand shared between dimeric partners</note>
    </ligand>
</feature>
<dbReference type="GO" id="GO:0030388">
    <property type="term" value="P:fructose 1,6-bisphosphate metabolic process"/>
    <property type="evidence" value="ECO:0007669"/>
    <property type="project" value="TreeGrafter"/>
</dbReference>
<keyword evidence="12 15" id="KW-0460">Magnesium</keyword>
<comment type="subunit">
    <text evidence="15">Homotetramer.</text>
</comment>
<keyword evidence="11 15" id="KW-0067">ATP-binding</keyword>
<feature type="binding site" evidence="15">
    <location>
        <position position="106"/>
    </location>
    <ligand>
        <name>Mg(2+)</name>
        <dbReference type="ChEBI" id="CHEBI:18420"/>
        <note>catalytic</note>
    </ligand>
</feature>
<feature type="binding site" description="in other chain" evidence="15">
    <location>
        <begin position="217"/>
        <end position="219"/>
    </location>
    <ligand>
        <name>ADP</name>
        <dbReference type="ChEBI" id="CHEBI:456216"/>
        <note>allosteric activator; ligand shared between dimeric partners</note>
    </ligand>
</feature>
<gene>
    <name evidence="15 17" type="primary">pfkA</name>
    <name evidence="17" type="ORF">COT42_06180</name>
</gene>
<feature type="binding site" description="in other chain" evidence="15">
    <location>
        <position position="226"/>
    </location>
    <ligand>
        <name>substrate</name>
        <note>ligand shared between dimeric partners</note>
    </ligand>
</feature>
<feature type="binding site" evidence="15">
    <location>
        <position position="14"/>
    </location>
    <ligand>
        <name>ATP</name>
        <dbReference type="ChEBI" id="CHEBI:30616"/>
    </ligand>
</feature>
<dbReference type="Proteomes" id="UP000231343">
    <property type="component" value="Unassembled WGS sequence"/>
</dbReference>
<keyword evidence="13 15" id="KW-0324">Glycolysis</keyword>
<dbReference type="GO" id="GO:0046872">
    <property type="term" value="F:metal ion binding"/>
    <property type="evidence" value="ECO:0007669"/>
    <property type="project" value="UniProtKB-KW"/>
</dbReference>
<sequence length="323" mass="34851">MAKLKTIAVITPGGDAPGMNTAIRAVVRTAIFHGVKVWGIKEGWWGLMHDNLVELATKDVSGIINRGGTILHSRRCPEFKDKANRRLAYQNLRAKGIEGIVAIGGDGSMRASQIIMKETGLPVNVIPATIDNDIPGTDYTIGFDTAVNTAVEAIDKIRDTATSHQRLFVVEVMGRHNGFIALDVALVAGAEACFIPEVKHNINQLVKLIKAGHERGKKSFIIIVAEGAADSHKIVAELQRRLNIEVRLTILGHMQRGGVPTALSRELACKLGATAVELMIKGGGGYLIGAISDKICCSPINKIYKAKKQIDLEQLRIANMLAT</sequence>
<evidence type="ECO:0000313" key="18">
    <source>
        <dbReference type="Proteomes" id="UP000231343"/>
    </source>
</evidence>
<dbReference type="Gene3D" id="3.40.50.460">
    <property type="entry name" value="Phosphofructokinase domain"/>
    <property type="match status" value="1"/>
</dbReference>
<feature type="binding site" description="in other chain" evidence="15">
    <location>
        <begin position="189"/>
        <end position="191"/>
    </location>
    <ligand>
        <name>ADP</name>
        <dbReference type="ChEBI" id="CHEBI:456216"/>
        <note>allosteric activator; ligand shared between dimeric partners</note>
    </ligand>
</feature>
<accession>A0A2H0XVY8</accession>
<dbReference type="GO" id="GO:0070095">
    <property type="term" value="F:fructose-6-phosphate binding"/>
    <property type="evidence" value="ECO:0007669"/>
    <property type="project" value="TreeGrafter"/>
</dbReference>
<dbReference type="GO" id="GO:0005945">
    <property type="term" value="C:6-phosphofructokinase complex"/>
    <property type="evidence" value="ECO:0007669"/>
    <property type="project" value="TreeGrafter"/>
</dbReference>
<dbReference type="HAMAP" id="MF_00339">
    <property type="entry name" value="Phosphofructokinase_I_B1"/>
    <property type="match status" value="1"/>
</dbReference>
<feature type="binding site" evidence="15">
    <location>
        <begin position="75"/>
        <end position="76"/>
    </location>
    <ligand>
        <name>ATP</name>
        <dbReference type="ChEBI" id="CHEBI:30616"/>
    </ligand>
</feature>
<keyword evidence="7 15" id="KW-0808">Transferase</keyword>
<dbReference type="InterPro" id="IPR022953">
    <property type="entry name" value="ATP_PFK"/>
</dbReference>
<dbReference type="GO" id="GO:0042802">
    <property type="term" value="F:identical protein binding"/>
    <property type="evidence" value="ECO:0007669"/>
    <property type="project" value="TreeGrafter"/>
</dbReference>
<feature type="binding site" description="in other chain" evidence="15">
    <location>
        <begin position="253"/>
        <end position="256"/>
    </location>
    <ligand>
        <name>substrate</name>
        <note>ligand shared between dimeric partners</note>
    </ligand>
</feature>
<dbReference type="NCBIfam" id="NF002872">
    <property type="entry name" value="PRK03202.1"/>
    <property type="match status" value="1"/>
</dbReference>
<dbReference type="SUPFAM" id="SSF53784">
    <property type="entry name" value="Phosphofructokinase"/>
    <property type="match status" value="1"/>
</dbReference>
<evidence type="ECO:0000256" key="8">
    <source>
        <dbReference type="ARBA" id="ARBA00022723"/>
    </source>
</evidence>
<evidence type="ECO:0000259" key="16">
    <source>
        <dbReference type="Pfam" id="PF00365"/>
    </source>
</evidence>
<feature type="binding site" evidence="15">
    <location>
        <begin position="105"/>
        <end position="108"/>
    </location>
    <ligand>
        <name>ATP</name>
        <dbReference type="ChEBI" id="CHEBI:30616"/>
    </ligand>
</feature>
<evidence type="ECO:0000256" key="6">
    <source>
        <dbReference type="ARBA" id="ARBA00022533"/>
    </source>
</evidence>
<comment type="pathway">
    <text evidence="4 15">Carbohydrate degradation; glycolysis; D-glyceraldehyde 3-phosphate and glycerone phosphate from D-glucose: step 3/4.</text>
</comment>
<dbReference type="AlphaFoldDB" id="A0A2H0XVY8"/>
<dbReference type="GO" id="GO:0048029">
    <property type="term" value="F:monosaccharide binding"/>
    <property type="evidence" value="ECO:0007669"/>
    <property type="project" value="TreeGrafter"/>
</dbReference>
<dbReference type="InterPro" id="IPR012828">
    <property type="entry name" value="PFKA_ATP_prok"/>
</dbReference>
<dbReference type="InterPro" id="IPR035966">
    <property type="entry name" value="PKF_sf"/>
</dbReference>
<evidence type="ECO:0000256" key="7">
    <source>
        <dbReference type="ARBA" id="ARBA00022679"/>
    </source>
</evidence>
<evidence type="ECO:0000256" key="15">
    <source>
        <dbReference type="HAMAP-Rule" id="MF_00339"/>
    </source>
</evidence>
<reference evidence="17 18" key="1">
    <citation type="submission" date="2017-09" db="EMBL/GenBank/DDBJ databases">
        <title>Depth-based differentiation of microbial function through sediment-hosted aquifers and enrichment of novel symbionts in the deep terrestrial subsurface.</title>
        <authorList>
            <person name="Probst A.J."/>
            <person name="Ladd B."/>
            <person name="Jarett J.K."/>
            <person name="Geller-Mcgrath D.E."/>
            <person name="Sieber C.M."/>
            <person name="Emerson J.B."/>
            <person name="Anantharaman K."/>
            <person name="Thomas B.C."/>
            <person name="Malmstrom R."/>
            <person name="Stieglmeier M."/>
            <person name="Klingl A."/>
            <person name="Woyke T."/>
            <person name="Ryan C.M."/>
            <person name="Banfield J.F."/>
        </authorList>
    </citation>
    <scope>NUCLEOTIDE SEQUENCE [LARGE SCALE GENOMIC DNA]</scope>
    <source>
        <strain evidence="17">CG08_land_8_20_14_0_20_45_16</strain>
    </source>
</reference>
<comment type="function">
    <text evidence="2 15">Catalyzes the phosphorylation of D-fructose 6-phosphate to fructose 1,6-bisphosphate by ATP, the first committing step of glycolysis.</text>
</comment>
<comment type="catalytic activity">
    <reaction evidence="14 15">
        <text>beta-D-fructose 6-phosphate + ATP = beta-D-fructose 1,6-bisphosphate + ADP + H(+)</text>
        <dbReference type="Rhea" id="RHEA:16109"/>
        <dbReference type="ChEBI" id="CHEBI:15378"/>
        <dbReference type="ChEBI" id="CHEBI:30616"/>
        <dbReference type="ChEBI" id="CHEBI:32966"/>
        <dbReference type="ChEBI" id="CHEBI:57634"/>
        <dbReference type="ChEBI" id="CHEBI:456216"/>
        <dbReference type="EC" id="2.7.1.11"/>
    </reaction>
</comment>
<evidence type="ECO:0000313" key="17">
    <source>
        <dbReference type="EMBL" id="PIS29083.1"/>
    </source>
</evidence>
<keyword evidence="5 15" id="KW-0963">Cytoplasm</keyword>
<dbReference type="PRINTS" id="PR00476">
    <property type="entry name" value="PHFRCTKINASE"/>
</dbReference>
<dbReference type="UniPathway" id="UPA00109">
    <property type="reaction ID" value="UER00182"/>
</dbReference>
<feature type="binding site" evidence="15">
    <location>
        <begin position="24"/>
        <end position="28"/>
    </location>
    <ligand>
        <name>ADP</name>
        <dbReference type="ChEBI" id="CHEBI:456216"/>
        <note>allosteric activator; ligand shared between dimeric partners</note>
    </ligand>
</feature>
<dbReference type="GO" id="GO:0005524">
    <property type="term" value="F:ATP binding"/>
    <property type="evidence" value="ECO:0007669"/>
    <property type="project" value="UniProtKB-UniRule"/>
</dbReference>
<keyword evidence="6 15" id="KW-0021">Allosteric enzyme</keyword>
<comment type="caution">
    <text evidence="15">Lacks conserved residue(s) required for the propagation of feature annotation.</text>
</comment>
<evidence type="ECO:0000256" key="10">
    <source>
        <dbReference type="ARBA" id="ARBA00022777"/>
    </source>
</evidence>
<dbReference type="FunFam" id="3.40.50.460:FF:000002">
    <property type="entry name" value="ATP-dependent 6-phosphofructokinase"/>
    <property type="match status" value="1"/>
</dbReference>
<comment type="cofactor">
    <cofactor evidence="1 15">
        <name>Mg(2+)</name>
        <dbReference type="ChEBI" id="CHEBI:18420"/>
    </cofactor>
</comment>
<evidence type="ECO:0000256" key="5">
    <source>
        <dbReference type="ARBA" id="ARBA00022490"/>
    </source>
</evidence>